<name>A0A6N2TFP4_9FIRM</name>
<dbReference type="AlphaFoldDB" id="A0A6N2TFP4"/>
<organism evidence="1">
    <name type="scientific">Anaerostipes caccae</name>
    <dbReference type="NCBI Taxonomy" id="105841"/>
    <lineage>
        <taxon>Bacteria</taxon>
        <taxon>Bacillati</taxon>
        <taxon>Bacillota</taxon>
        <taxon>Clostridia</taxon>
        <taxon>Lachnospirales</taxon>
        <taxon>Lachnospiraceae</taxon>
        <taxon>Anaerostipes</taxon>
    </lineage>
</organism>
<reference evidence="1" key="1">
    <citation type="submission" date="2019-11" db="EMBL/GenBank/DDBJ databases">
        <authorList>
            <person name="Feng L."/>
        </authorList>
    </citation>
    <scope>NUCLEOTIDE SEQUENCE</scope>
    <source>
        <strain evidence="1">AcaccaeLFYP115</strain>
    </source>
</reference>
<gene>
    <name evidence="1" type="ORF">ACLFYP115_01386</name>
</gene>
<dbReference type="EMBL" id="CACRSQ010000003">
    <property type="protein sequence ID" value="VYT03472.1"/>
    <property type="molecule type" value="Genomic_DNA"/>
</dbReference>
<sequence length="47" mass="5513">MNPENVARHAYHSLMKNKSIFIPGWRNKLLCLLPSVIKMKFVAKMKQ</sequence>
<protein>
    <recommendedName>
        <fullName evidence="2">Short-chain dehydrogenase</fullName>
    </recommendedName>
</protein>
<accession>A0A6N2TFP4</accession>
<proteinExistence type="predicted"/>
<evidence type="ECO:0000313" key="1">
    <source>
        <dbReference type="EMBL" id="VYT03472.1"/>
    </source>
</evidence>
<evidence type="ECO:0008006" key="2">
    <source>
        <dbReference type="Google" id="ProtNLM"/>
    </source>
</evidence>